<proteinExistence type="predicted"/>
<name>A0AAV3YU01_9GAST</name>
<protein>
    <submittedName>
        <fullName evidence="2">Uncharacterized protein</fullName>
    </submittedName>
</protein>
<dbReference type="EMBL" id="BLXT01001455">
    <property type="protein sequence ID" value="GFN85717.1"/>
    <property type="molecule type" value="Genomic_DNA"/>
</dbReference>
<reference evidence="2 3" key="1">
    <citation type="journal article" date="2021" name="Elife">
        <title>Chloroplast acquisition without the gene transfer in kleptoplastic sea slugs, Plakobranchus ocellatus.</title>
        <authorList>
            <person name="Maeda T."/>
            <person name="Takahashi S."/>
            <person name="Yoshida T."/>
            <person name="Shimamura S."/>
            <person name="Takaki Y."/>
            <person name="Nagai Y."/>
            <person name="Toyoda A."/>
            <person name="Suzuki Y."/>
            <person name="Arimoto A."/>
            <person name="Ishii H."/>
            <person name="Satoh N."/>
            <person name="Nishiyama T."/>
            <person name="Hasebe M."/>
            <person name="Maruyama T."/>
            <person name="Minagawa J."/>
            <person name="Obokata J."/>
            <person name="Shigenobu S."/>
        </authorList>
    </citation>
    <scope>NUCLEOTIDE SEQUENCE [LARGE SCALE GENOMIC DNA]</scope>
</reference>
<evidence type="ECO:0000313" key="2">
    <source>
        <dbReference type="EMBL" id="GFN85717.1"/>
    </source>
</evidence>
<gene>
    <name evidence="2" type="ORF">PoB_001222300</name>
</gene>
<dbReference type="AlphaFoldDB" id="A0AAV3YU01"/>
<accession>A0AAV3YU01</accession>
<sequence>MFTVWDVLQMKGKLGSLKGKKKPTKKGKRTEKDMEKVNGGGIKKKSGENEYVFVQGIGLFRVREASCMPLLLRRSQVLGPLSSRLGQFQLGPNFIHSASKIGLEHVMNCACRVHGTYVNATSTRTLP</sequence>
<feature type="region of interest" description="Disordered" evidence="1">
    <location>
        <begin position="16"/>
        <end position="44"/>
    </location>
</feature>
<dbReference type="Proteomes" id="UP000735302">
    <property type="component" value="Unassembled WGS sequence"/>
</dbReference>
<feature type="compositionally biased region" description="Basic residues" evidence="1">
    <location>
        <begin position="18"/>
        <end position="29"/>
    </location>
</feature>
<organism evidence="2 3">
    <name type="scientific">Plakobranchus ocellatus</name>
    <dbReference type="NCBI Taxonomy" id="259542"/>
    <lineage>
        <taxon>Eukaryota</taxon>
        <taxon>Metazoa</taxon>
        <taxon>Spiralia</taxon>
        <taxon>Lophotrochozoa</taxon>
        <taxon>Mollusca</taxon>
        <taxon>Gastropoda</taxon>
        <taxon>Heterobranchia</taxon>
        <taxon>Euthyneura</taxon>
        <taxon>Panpulmonata</taxon>
        <taxon>Sacoglossa</taxon>
        <taxon>Placobranchoidea</taxon>
        <taxon>Plakobranchidae</taxon>
        <taxon>Plakobranchus</taxon>
    </lineage>
</organism>
<evidence type="ECO:0000313" key="3">
    <source>
        <dbReference type="Proteomes" id="UP000735302"/>
    </source>
</evidence>
<comment type="caution">
    <text evidence="2">The sequence shown here is derived from an EMBL/GenBank/DDBJ whole genome shotgun (WGS) entry which is preliminary data.</text>
</comment>
<evidence type="ECO:0000256" key="1">
    <source>
        <dbReference type="SAM" id="MobiDB-lite"/>
    </source>
</evidence>
<keyword evidence="3" id="KW-1185">Reference proteome</keyword>